<gene>
    <name evidence="1" type="ORF">LCGC14_1575780</name>
</gene>
<dbReference type="EMBL" id="LAZR01012342">
    <property type="protein sequence ID" value="KKM27335.1"/>
    <property type="molecule type" value="Genomic_DNA"/>
</dbReference>
<comment type="caution">
    <text evidence="1">The sequence shown here is derived from an EMBL/GenBank/DDBJ whole genome shotgun (WGS) entry which is preliminary data.</text>
</comment>
<sequence length="59" mass="6917">MSKSKVTRNPLRKIVGFDGPRMLLECGHYAYPASMYGIAPMYRARCWKCRLGRPEEWTH</sequence>
<proteinExistence type="predicted"/>
<protein>
    <submittedName>
        <fullName evidence="1">Uncharacterized protein</fullName>
    </submittedName>
</protein>
<accession>A0A0F9LIM5</accession>
<name>A0A0F9LIM5_9ZZZZ</name>
<evidence type="ECO:0000313" key="1">
    <source>
        <dbReference type="EMBL" id="KKM27335.1"/>
    </source>
</evidence>
<dbReference type="AlphaFoldDB" id="A0A0F9LIM5"/>
<reference evidence="1" key="1">
    <citation type="journal article" date="2015" name="Nature">
        <title>Complex archaea that bridge the gap between prokaryotes and eukaryotes.</title>
        <authorList>
            <person name="Spang A."/>
            <person name="Saw J.H."/>
            <person name="Jorgensen S.L."/>
            <person name="Zaremba-Niedzwiedzka K."/>
            <person name="Martijn J."/>
            <person name="Lind A.E."/>
            <person name="van Eijk R."/>
            <person name="Schleper C."/>
            <person name="Guy L."/>
            <person name="Ettema T.J."/>
        </authorList>
    </citation>
    <scope>NUCLEOTIDE SEQUENCE</scope>
</reference>
<organism evidence="1">
    <name type="scientific">marine sediment metagenome</name>
    <dbReference type="NCBI Taxonomy" id="412755"/>
    <lineage>
        <taxon>unclassified sequences</taxon>
        <taxon>metagenomes</taxon>
        <taxon>ecological metagenomes</taxon>
    </lineage>
</organism>